<dbReference type="EMBL" id="FUZU01000003">
    <property type="protein sequence ID" value="SKC83935.1"/>
    <property type="molecule type" value="Genomic_DNA"/>
</dbReference>
<accession>A0A1T5M714</accession>
<evidence type="ECO:0000313" key="4">
    <source>
        <dbReference type="Proteomes" id="UP000190961"/>
    </source>
</evidence>
<dbReference type="Pfam" id="PF00561">
    <property type="entry name" value="Abhydrolase_1"/>
    <property type="match status" value="1"/>
</dbReference>
<dbReference type="InterPro" id="IPR029058">
    <property type="entry name" value="AB_hydrolase_fold"/>
</dbReference>
<dbReference type="RefSeq" id="WP_079689106.1">
    <property type="nucleotide sequence ID" value="NZ_FUZU01000003.1"/>
</dbReference>
<dbReference type="STRING" id="688867.SAMN05660236_4597"/>
<keyword evidence="1" id="KW-0378">Hydrolase</keyword>
<feature type="domain" description="AB hydrolase-1" evidence="2">
    <location>
        <begin position="20"/>
        <end position="236"/>
    </location>
</feature>
<name>A0A1T5M714_9BACT</name>
<dbReference type="Gene3D" id="3.40.50.1820">
    <property type="entry name" value="alpha/beta hydrolase"/>
    <property type="match status" value="1"/>
</dbReference>
<dbReference type="Proteomes" id="UP000190961">
    <property type="component" value="Unassembled WGS sequence"/>
</dbReference>
<proteinExistence type="predicted"/>
<gene>
    <name evidence="3" type="ORF">SAMN05660236_4597</name>
</gene>
<dbReference type="PANTHER" id="PTHR43798:SF31">
    <property type="entry name" value="AB HYDROLASE SUPERFAMILY PROTEIN YCLE"/>
    <property type="match status" value="1"/>
</dbReference>
<dbReference type="InterPro" id="IPR050266">
    <property type="entry name" value="AB_hydrolase_sf"/>
</dbReference>
<evidence type="ECO:0000259" key="2">
    <source>
        <dbReference type="Pfam" id="PF00561"/>
    </source>
</evidence>
<sequence>MSFSIELPYKPLFHIGEGEPIILLHGLFGNLSNWEHVANEFTTTHHVLVPRLPLFSNPLTKERLDNLVDYLDAFIEAHNLGKVILMGNSLGGHVALLYAWRQPNKVKKLVLTGSSGLFENSFGGTFPRVKDYSYIQEKVESTFYKREVATKELIDEVFETVQSRSKTLSIIGLARAAQRHNMTNLLQQVTAPTLLIWGLQDTITPPEVALEFHDLLPHSELIFLDHCGHVAMMEQPKLFNQHVRKFLETNSVHGVH</sequence>
<dbReference type="GO" id="GO:0016020">
    <property type="term" value="C:membrane"/>
    <property type="evidence" value="ECO:0007669"/>
    <property type="project" value="TreeGrafter"/>
</dbReference>
<dbReference type="PANTHER" id="PTHR43798">
    <property type="entry name" value="MONOACYLGLYCEROL LIPASE"/>
    <property type="match status" value="1"/>
</dbReference>
<dbReference type="GO" id="GO:0016787">
    <property type="term" value="F:hydrolase activity"/>
    <property type="evidence" value="ECO:0007669"/>
    <property type="project" value="UniProtKB-KW"/>
</dbReference>
<dbReference type="InterPro" id="IPR000073">
    <property type="entry name" value="AB_hydrolase_1"/>
</dbReference>
<keyword evidence="4" id="KW-1185">Reference proteome</keyword>
<evidence type="ECO:0000256" key="1">
    <source>
        <dbReference type="ARBA" id="ARBA00022801"/>
    </source>
</evidence>
<dbReference type="SUPFAM" id="SSF53474">
    <property type="entry name" value="alpha/beta-Hydrolases"/>
    <property type="match status" value="1"/>
</dbReference>
<dbReference type="PRINTS" id="PR00111">
    <property type="entry name" value="ABHYDROLASE"/>
</dbReference>
<dbReference type="OrthoDB" id="9780932at2"/>
<organism evidence="3 4">
    <name type="scientific">Ohtaekwangia koreensis</name>
    <dbReference type="NCBI Taxonomy" id="688867"/>
    <lineage>
        <taxon>Bacteria</taxon>
        <taxon>Pseudomonadati</taxon>
        <taxon>Bacteroidota</taxon>
        <taxon>Cytophagia</taxon>
        <taxon>Cytophagales</taxon>
        <taxon>Fulvivirgaceae</taxon>
        <taxon>Ohtaekwangia</taxon>
    </lineage>
</organism>
<protein>
    <submittedName>
        <fullName evidence="3">Pimeloyl-ACP methyl ester carboxylesterase</fullName>
    </submittedName>
</protein>
<dbReference type="AlphaFoldDB" id="A0A1T5M714"/>
<reference evidence="3 4" key="1">
    <citation type="submission" date="2017-02" db="EMBL/GenBank/DDBJ databases">
        <authorList>
            <person name="Peterson S.W."/>
        </authorList>
    </citation>
    <scope>NUCLEOTIDE SEQUENCE [LARGE SCALE GENOMIC DNA]</scope>
    <source>
        <strain evidence="3 4">DSM 25262</strain>
    </source>
</reference>
<evidence type="ECO:0000313" key="3">
    <source>
        <dbReference type="EMBL" id="SKC83935.1"/>
    </source>
</evidence>